<evidence type="ECO:0000256" key="2">
    <source>
        <dbReference type="ARBA" id="ARBA00022676"/>
    </source>
</evidence>
<evidence type="ECO:0000259" key="8">
    <source>
        <dbReference type="Pfam" id="PF02366"/>
    </source>
</evidence>
<feature type="transmembrane region" description="Helical" evidence="7">
    <location>
        <begin position="509"/>
        <end position="528"/>
    </location>
</feature>
<dbReference type="GO" id="GO:0006493">
    <property type="term" value="P:protein O-linked glycosylation"/>
    <property type="evidence" value="ECO:0007669"/>
    <property type="project" value="InterPro"/>
</dbReference>
<protein>
    <submittedName>
        <fullName evidence="9">Dolichyl-phosphate-mannose-protein mannosyltransferase</fullName>
    </submittedName>
</protein>
<feature type="transmembrane region" description="Helical" evidence="7">
    <location>
        <begin position="71"/>
        <end position="104"/>
    </location>
</feature>
<keyword evidence="10" id="KW-1185">Reference proteome</keyword>
<dbReference type="GO" id="GO:0016020">
    <property type="term" value="C:membrane"/>
    <property type="evidence" value="ECO:0007669"/>
    <property type="project" value="InterPro"/>
</dbReference>
<proteinExistence type="predicted"/>
<feature type="transmembrane region" description="Helical" evidence="7">
    <location>
        <begin position="12"/>
        <end position="33"/>
    </location>
</feature>
<feature type="domain" description="ArnT-like N-terminal" evidence="8">
    <location>
        <begin position="258"/>
        <end position="401"/>
    </location>
</feature>
<keyword evidence="6 7" id="KW-0472">Membrane</keyword>
<accession>A0A4R2RN13</accession>
<feature type="transmembrane region" description="Helical" evidence="7">
    <location>
        <begin position="237"/>
        <end position="257"/>
    </location>
</feature>
<name>A0A4R2RN13_9FIRM</name>
<organism evidence="9 10">
    <name type="scientific">Heliophilum fasciatum</name>
    <dbReference type="NCBI Taxonomy" id="35700"/>
    <lineage>
        <taxon>Bacteria</taxon>
        <taxon>Bacillati</taxon>
        <taxon>Bacillota</taxon>
        <taxon>Clostridia</taxon>
        <taxon>Eubacteriales</taxon>
        <taxon>Heliobacteriaceae</taxon>
        <taxon>Heliophilum</taxon>
    </lineage>
</organism>
<comment type="subcellular location">
    <subcellularLocation>
        <location evidence="1">Endomembrane system</location>
        <topology evidence="1">Multi-pass membrane protein</topology>
    </subcellularLocation>
</comment>
<gene>
    <name evidence="9" type="ORF">EDD73_11220</name>
</gene>
<feature type="transmembrane region" description="Helical" evidence="7">
    <location>
        <begin position="540"/>
        <end position="560"/>
    </location>
</feature>
<feature type="transmembrane region" description="Helical" evidence="7">
    <location>
        <begin position="45"/>
        <end position="65"/>
    </location>
</feature>
<evidence type="ECO:0000256" key="7">
    <source>
        <dbReference type="SAM" id="Phobius"/>
    </source>
</evidence>
<comment type="caution">
    <text evidence="9">The sequence shown here is derived from an EMBL/GenBank/DDBJ whole genome shotgun (WGS) entry which is preliminary data.</text>
</comment>
<feature type="transmembrane region" description="Helical" evidence="7">
    <location>
        <begin position="383"/>
        <end position="407"/>
    </location>
</feature>
<dbReference type="GO" id="GO:0000030">
    <property type="term" value="F:mannosyltransferase activity"/>
    <property type="evidence" value="ECO:0007669"/>
    <property type="project" value="InterPro"/>
</dbReference>
<evidence type="ECO:0000256" key="1">
    <source>
        <dbReference type="ARBA" id="ARBA00004127"/>
    </source>
</evidence>
<dbReference type="Pfam" id="PF02366">
    <property type="entry name" value="PMT"/>
    <property type="match status" value="1"/>
</dbReference>
<keyword evidence="4 7" id="KW-0812">Transmembrane</keyword>
<dbReference type="InterPro" id="IPR003342">
    <property type="entry name" value="ArnT-like_N"/>
</dbReference>
<feature type="transmembrane region" description="Helical" evidence="7">
    <location>
        <begin position="264"/>
        <end position="283"/>
    </location>
</feature>
<evidence type="ECO:0000313" key="10">
    <source>
        <dbReference type="Proteomes" id="UP000294813"/>
    </source>
</evidence>
<feature type="transmembrane region" description="Helical" evidence="7">
    <location>
        <begin position="148"/>
        <end position="165"/>
    </location>
</feature>
<keyword evidence="2 9" id="KW-0328">Glycosyltransferase</keyword>
<dbReference type="Gene3D" id="2.60.120.260">
    <property type="entry name" value="Galactose-binding domain-like"/>
    <property type="match status" value="1"/>
</dbReference>
<dbReference type="RefSeq" id="WP_131919250.1">
    <property type="nucleotide sequence ID" value="NZ_JAOQNU010000026.1"/>
</dbReference>
<keyword evidence="5 7" id="KW-1133">Transmembrane helix</keyword>
<sequence length="822" mass="92560">MGTILSSLVTIMIWLSLITGAALTCIGLGHMEWPKVLPFDSKKALFEYLMFIFISFLVILIGMKYSRKSPIVVGLLLCILLAILGGAFFPLIVTLWFSVASVLLGKIINSSIQMNDCDDNWAQNFLVGAGTYGTAIGLLAHFPVNYPGLYGVALVLPLIIEWRLCKKMLVSSQKWFFENCSPERNIKWLEIGIVVTASIHFVIALMPEFVHDALAMHLFIPGHLALRHQWAFDASNYSFAVMPMLGDWIFALGYLLAGETASRLFNVGFIFFLGWLVREYVIWAGGTSLGARWAVLIFFSTPLTFTLSSSLFIESIWSSFIAAGILCILRITFQDERSKTELITGGLMLGFAVAAKSVTFMILPVLVLLLIYKVRTLISKSQIGSVAIGLSLFTLVGVIPYLTAWHLTSNPVFPFYNELFKSTYFPVENFNNARFNSGVSWDLLYQITFNSGKYLESTAGAAGFQWLLLFMPITIVVFFSNNYKSMAILAVGIFSFFMTFSFQSYLRYIYPQLALFAVLISTFETSFLNKKRKLAKVFTCFAIFAVFLNLLFFPSGTWAYRDFYFESIFSESYRKDYLTKHAPVRRAVETVNALNVHRLPVAVFGEPLMAGLSSDALYVNWYNYSWKDKISKVKNEQDLGKLFQEKGIDFFIIDLSKPLISKEQCVLFEQAAVKIAQFESIGVYRLQNKYRFQKEVLENPGLDGKTGWTLVSNAVYDDISKIMIVNVSGPAIQNVNVTGGSRYLNKIVARRHKEATEGRVQVNWKDADGNFIDANIQVFECTSDWKEYDMVVTAPKNAVVAEIYASGHTAIPMEVKSVSFKE</sequence>
<dbReference type="GO" id="GO:0012505">
    <property type="term" value="C:endomembrane system"/>
    <property type="evidence" value="ECO:0007669"/>
    <property type="project" value="UniProtKB-SubCell"/>
</dbReference>
<dbReference type="OrthoDB" id="1933131at2"/>
<feature type="transmembrane region" description="Helical" evidence="7">
    <location>
        <begin position="345"/>
        <end position="371"/>
    </location>
</feature>
<evidence type="ECO:0000313" key="9">
    <source>
        <dbReference type="EMBL" id="TCP64059.1"/>
    </source>
</evidence>
<keyword evidence="3 9" id="KW-0808">Transferase</keyword>
<dbReference type="EMBL" id="SLXT01000012">
    <property type="protein sequence ID" value="TCP64059.1"/>
    <property type="molecule type" value="Genomic_DNA"/>
</dbReference>
<dbReference type="Proteomes" id="UP000294813">
    <property type="component" value="Unassembled WGS sequence"/>
</dbReference>
<feature type="transmembrane region" description="Helical" evidence="7">
    <location>
        <begin position="186"/>
        <end position="206"/>
    </location>
</feature>
<dbReference type="AlphaFoldDB" id="A0A4R2RN13"/>
<evidence type="ECO:0000256" key="5">
    <source>
        <dbReference type="ARBA" id="ARBA00022989"/>
    </source>
</evidence>
<feature type="transmembrane region" description="Helical" evidence="7">
    <location>
        <begin position="459"/>
        <end position="479"/>
    </location>
</feature>
<evidence type="ECO:0000256" key="3">
    <source>
        <dbReference type="ARBA" id="ARBA00022679"/>
    </source>
</evidence>
<feature type="transmembrane region" description="Helical" evidence="7">
    <location>
        <begin position="486"/>
        <end position="503"/>
    </location>
</feature>
<evidence type="ECO:0000256" key="6">
    <source>
        <dbReference type="ARBA" id="ARBA00023136"/>
    </source>
</evidence>
<feature type="transmembrane region" description="Helical" evidence="7">
    <location>
        <begin position="315"/>
        <end position="333"/>
    </location>
</feature>
<feature type="transmembrane region" description="Helical" evidence="7">
    <location>
        <begin position="289"/>
        <end position="308"/>
    </location>
</feature>
<evidence type="ECO:0000256" key="4">
    <source>
        <dbReference type="ARBA" id="ARBA00022692"/>
    </source>
</evidence>
<reference evidence="9 10" key="1">
    <citation type="submission" date="2019-03" db="EMBL/GenBank/DDBJ databases">
        <title>Genomic Encyclopedia of Type Strains, Phase IV (KMG-IV): sequencing the most valuable type-strain genomes for metagenomic binning, comparative biology and taxonomic classification.</title>
        <authorList>
            <person name="Goeker M."/>
        </authorList>
    </citation>
    <scope>NUCLEOTIDE SEQUENCE [LARGE SCALE GENOMIC DNA]</scope>
    <source>
        <strain evidence="9 10">DSM 11170</strain>
    </source>
</reference>